<dbReference type="Pfam" id="PF10607">
    <property type="entry name" value="CTLH"/>
    <property type="match status" value="1"/>
</dbReference>
<evidence type="ECO:0000256" key="6">
    <source>
        <dbReference type="PROSITE-ProRule" id="PRU01215"/>
    </source>
</evidence>
<accession>T1FMA7</accession>
<dbReference type="SMART" id="SM00668">
    <property type="entry name" value="CTLH"/>
    <property type="match status" value="1"/>
</dbReference>
<dbReference type="GO" id="GO:0005737">
    <property type="term" value="C:cytoplasm"/>
    <property type="evidence" value="ECO:0000318"/>
    <property type="project" value="GO_Central"/>
</dbReference>
<dbReference type="PROSITE" id="PS50896">
    <property type="entry name" value="LISH"/>
    <property type="match status" value="1"/>
</dbReference>
<keyword evidence="4 6" id="KW-0863">Zinc-finger</keyword>
<dbReference type="EMBL" id="AMQM01001021">
    <property type="status" value="NOT_ANNOTATED_CDS"/>
    <property type="molecule type" value="Genomic_DNA"/>
</dbReference>
<dbReference type="GeneID" id="20209956"/>
<dbReference type="InterPro" id="IPR045098">
    <property type="entry name" value="Fyv10_fam"/>
</dbReference>
<keyword evidence="5" id="KW-0862">Zinc</keyword>
<dbReference type="HOGENOM" id="CLU_020227_3_1_1"/>
<dbReference type="eggNOG" id="KOG2817">
    <property type="taxonomic scope" value="Eukaryota"/>
</dbReference>
<feature type="zinc finger region" description="RING-Gid-type" evidence="6">
    <location>
        <begin position="339"/>
        <end position="391"/>
    </location>
</feature>
<dbReference type="GO" id="GO:0034657">
    <property type="term" value="C:GID complex"/>
    <property type="evidence" value="ECO:0000318"/>
    <property type="project" value="GO_Central"/>
</dbReference>
<evidence type="ECO:0000313" key="9">
    <source>
        <dbReference type="EMBL" id="ESN98643.1"/>
    </source>
</evidence>
<reference evidence="9 11" key="2">
    <citation type="journal article" date="2013" name="Nature">
        <title>Insights into bilaterian evolution from three spiralian genomes.</title>
        <authorList>
            <person name="Simakov O."/>
            <person name="Marletaz F."/>
            <person name="Cho S.J."/>
            <person name="Edsinger-Gonzales E."/>
            <person name="Havlak P."/>
            <person name="Hellsten U."/>
            <person name="Kuo D.H."/>
            <person name="Larsson T."/>
            <person name="Lv J."/>
            <person name="Arendt D."/>
            <person name="Savage R."/>
            <person name="Osoegawa K."/>
            <person name="de Jong P."/>
            <person name="Grimwood J."/>
            <person name="Chapman J.A."/>
            <person name="Shapiro H."/>
            <person name="Aerts A."/>
            <person name="Otillar R.P."/>
            <person name="Terry A.Y."/>
            <person name="Boore J.L."/>
            <person name="Grigoriev I.V."/>
            <person name="Lindberg D.R."/>
            <person name="Seaver E.C."/>
            <person name="Weisblat D.A."/>
            <person name="Putnam N.H."/>
            <person name="Rokhsar D.S."/>
        </authorList>
    </citation>
    <scope>NUCLEOTIDE SEQUENCE</scope>
</reference>
<dbReference type="RefSeq" id="XP_009022644.1">
    <property type="nucleotide sequence ID" value="XM_009024396.1"/>
</dbReference>
<dbReference type="InterPro" id="IPR006595">
    <property type="entry name" value="CTLH_C"/>
</dbReference>
<dbReference type="GO" id="GO:0061630">
    <property type="term" value="F:ubiquitin protein ligase activity"/>
    <property type="evidence" value="ECO:0007669"/>
    <property type="project" value="InterPro"/>
</dbReference>
<evidence type="ECO:0000256" key="1">
    <source>
        <dbReference type="ARBA" id="ARBA00004496"/>
    </source>
</evidence>
<evidence type="ECO:0000256" key="4">
    <source>
        <dbReference type="ARBA" id="ARBA00022771"/>
    </source>
</evidence>
<reference evidence="10" key="3">
    <citation type="submission" date="2015-06" db="UniProtKB">
        <authorList>
            <consortium name="EnsemblMetazoa"/>
        </authorList>
    </citation>
    <scope>IDENTIFICATION</scope>
</reference>
<dbReference type="AlphaFoldDB" id="T1FMA7"/>
<dbReference type="InParanoid" id="T1FMA7"/>
<dbReference type="KEGG" id="hro:HELRODRAFT_185022"/>
<evidence type="ECO:0000256" key="5">
    <source>
        <dbReference type="ARBA" id="ARBA00022833"/>
    </source>
</evidence>
<name>T1FMA7_HELRO</name>
<dbReference type="OrthoDB" id="1933281at2759"/>
<dbReference type="OMA" id="LIRECKM"/>
<dbReference type="InterPro" id="IPR024964">
    <property type="entry name" value="CTLH/CRA"/>
</dbReference>
<sequence length="405" mass="46465">MESLESVEKEVEKVLSKFAGIDENIITSLEEIIEKIGSFKRKFDQETFDENGTTTALDLKLYLKQVKEVITKLSLEHKDLHATVSKIGKTIDKNFMSDFHHIFSEKTFDSTNFQEIAQVISDHFLQHGLIDVANSLAQEAELDVKDYNKEPYLQLYYILEALKNNNFQPALEWVDKHREELQSIQSMLEFKIHRLQFIAILRKGFSCQTEAIRYAHVLAPFAERFIKDIQVLMGSLLYLRQGLDNSPYAFLLMEPVLEDVIDTFMKDSCKLLGLPAESPLSTVMQVGCITLPPLLALNEFLYSKQLNSPWTVKEELPFFPQQMETELGKHCRYHSVFACPILRQTTTVANPPVRLVCGHIISKDALSKLATMNKWGQLHSHPSIKVKCPYCPKETLPSDAKQIYF</sequence>
<protein>
    <recommendedName>
        <fullName evidence="12">RING-Gid-type domain-containing protein</fullName>
    </recommendedName>
</protein>
<dbReference type="PROSITE" id="PS51867">
    <property type="entry name" value="ZF_RING_GID"/>
    <property type="match status" value="1"/>
</dbReference>
<dbReference type="Proteomes" id="UP000015101">
    <property type="component" value="Unassembled WGS sequence"/>
</dbReference>
<dbReference type="CTD" id="20209956"/>
<reference evidence="11" key="1">
    <citation type="submission" date="2012-12" db="EMBL/GenBank/DDBJ databases">
        <authorList>
            <person name="Hellsten U."/>
            <person name="Grimwood J."/>
            <person name="Chapman J.A."/>
            <person name="Shapiro H."/>
            <person name="Aerts A."/>
            <person name="Otillar R.P."/>
            <person name="Terry A.Y."/>
            <person name="Boore J.L."/>
            <person name="Simakov O."/>
            <person name="Marletaz F."/>
            <person name="Cho S.-J."/>
            <person name="Edsinger-Gonzales E."/>
            <person name="Havlak P."/>
            <person name="Kuo D.-H."/>
            <person name="Larsson T."/>
            <person name="Lv J."/>
            <person name="Arendt D."/>
            <person name="Savage R."/>
            <person name="Osoegawa K."/>
            <person name="de Jong P."/>
            <person name="Lindberg D.R."/>
            <person name="Seaver E.C."/>
            <person name="Weisblat D.A."/>
            <person name="Putnam N.H."/>
            <person name="Grigoriev I.V."/>
            <person name="Rokhsar D.S."/>
        </authorList>
    </citation>
    <scope>NUCLEOTIDE SEQUENCE</scope>
</reference>
<dbReference type="InterPro" id="IPR013144">
    <property type="entry name" value="CRA_dom"/>
</dbReference>
<evidence type="ECO:0000259" key="7">
    <source>
        <dbReference type="PROSITE" id="PS50897"/>
    </source>
</evidence>
<dbReference type="PANTHER" id="PTHR12170">
    <property type="entry name" value="MACROPHAGE ERYTHROBLAST ATTACHER-RELATED"/>
    <property type="match status" value="1"/>
</dbReference>
<dbReference type="STRING" id="6412.T1FMA7"/>
<evidence type="ECO:0000259" key="8">
    <source>
        <dbReference type="PROSITE" id="PS51867"/>
    </source>
</evidence>
<evidence type="ECO:0000256" key="3">
    <source>
        <dbReference type="ARBA" id="ARBA00022723"/>
    </source>
</evidence>
<dbReference type="EnsemblMetazoa" id="HelroT185022">
    <property type="protein sequence ID" value="HelroP185022"/>
    <property type="gene ID" value="HelroG185022"/>
</dbReference>
<feature type="domain" description="RING-Gid-type" evidence="8">
    <location>
        <begin position="339"/>
        <end position="391"/>
    </location>
</feature>
<evidence type="ECO:0000313" key="10">
    <source>
        <dbReference type="EnsemblMetazoa" id="HelroP185022"/>
    </source>
</evidence>
<comment type="subcellular location">
    <subcellularLocation>
        <location evidence="1">Cytoplasm</location>
    </subcellularLocation>
</comment>
<evidence type="ECO:0000256" key="2">
    <source>
        <dbReference type="ARBA" id="ARBA00022490"/>
    </source>
</evidence>
<dbReference type="PANTHER" id="PTHR12170:SF3">
    <property type="entry name" value="GH10162P"/>
    <property type="match status" value="1"/>
</dbReference>
<dbReference type="GO" id="GO:0043161">
    <property type="term" value="P:proteasome-mediated ubiquitin-dependent protein catabolic process"/>
    <property type="evidence" value="ECO:0000318"/>
    <property type="project" value="GO_Central"/>
</dbReference>
<evidence type="ECO:0000313" key="11">
    <source>
        <dbReference type="Proteomes" id="UP000015101"/>
    </source>
</evidence>
<dbReference type="SMART" id="SM00757">
    <property type="entry name" value="CRA"/>
    <property type="match status" value="1"/>
</dbReference>
<dbReference type="GO" id="GO:0008270">
    <property type="term" value="F:zinc ion binding"/>
    <property type="evidence" value="ECO:0007669"/>
    <property type="project" value="UniProtKB-KW"/>
</dbReference>
<dbReference type="PROSITE" id="PS50897">
    <property type="entry name" value="CTLH"/>
    <property type="match status" value="1"/>
</dbReference>
<dbReference type="EMBL" id="KB097143">
    <property type="protein sequence ID" value="ESN98643.1"/>
    <property type="molecule type" value="Genomic_DNA"/>
</dbReference>
<keyword evidence="11" id="KW-1185">Reference proteome</keyword>
<proteinExistence type="predicted"/>
<dbReference type="FunCoup" id="T1FMA7">
    <property type="interactions" value="1342"/>
</dbReference>
<evidence type="ECO:0008006" key="12">
    <source>
        <dbReference type="Google" id="ProtNLM"/>
    </source>
</evidence>
<dbReference type="InterPro" id="IPR044063">
    <property type="entry name" value="ZF_RING_GID"/>
</dbReference>
<dbReference type="GO" id="GO:0005634">
    <property type="term" value="C:nucleus"/>
    <property type="evidence" value="ECO:0000318"/>
    <property type="project" value="GO_Central"/>
</dbReference>
<organism evidence="10 11">
    <name type="scientific">Helobdella robusta</name>
    <name type="common">Californian leech</name>
    <dbReference type="NCBI Taxonomy" id="6412"/>
    <lineage>
        <taxon>Eukaryota</taxon>
        <taxon>Metazoa</taxon>
        <taxon>Spiralia</taxon>
        <taxon>Lophotrochozoa</taxon>
        <taxon>Annelida</taxon>
        <taxon>Clitellata</taxon>
        <taxon>Hirudinea</taxon>
        <taxon>Rhynchobdellida</taxon>
        <taxon>Glossiphoniidae</taxon>
        <taxon>Helobdella</taxon>
    </lineage>
</organism>
<feature type="domain" description="CTLH" evidence="7">
    <location>
        <begin position="151"/>
        <end position="208"/>
    </location>
</feature>
<dbReference type="InterPro" id="IPR006594">
    <property type="entry name" value="LisH"/>
</dbReference>
<gene>
    <name evidence="10" type="primary">20209956</name>
    <name evidence="9" type="ORF">HELRODRAFT_185022</name>
</gene>
<keyword evidence="3" id="KW-0479">Metal-binding</keyword>
<keyword evidence="2" id="KW-0963">Cytoplasm</keyword>